<dbReference type="PANTHER" id="PTHR35201">
    <property type="entry name" value="TERPENE SYNTHASE"/>
    <property type="match status" value="1"/>
</dbReference>
<name>A0A232LSW8_9EURO</name>
<dbReference type="EC" id="4.2.3.-" evidence="4"/>
<keyword evidence="3 4" id="KW-0460">Magnesium</keyword>
<evidence type="ECO:0000256" key="1">
    <source>
        <dbReference type="ARBA" id="ARBA00001946"/>
    </source>
</evidence>
<gene>
    <name evidence="5" type="ORF">Egran_05326</name>
</gene>
<dbReference type="SFLD" id="SFLDS00005">
    <property type="entry name" value="Isoprenoid_Synthase_Type_I"/>
    <property type="match status" value="1"/>
</dbReference>
<dbReference type="InterPro" id="IPR008949">
    <property type="entry name" value="Isoprenoid_synthase_dom_sf"/>
</dbReference>
<dbReference type="GO" id="GO:0046872">
    <property type="term" value="F:metal ion binding"/>
    <property type="evidence" value="ECO:0007669"/>
    <property type="project" value="UniProtKB-KW"/>
</dbReference>
<dbReference type="Proteomes" id="UP000243515">
    <property type="component" value="Unassembled WGS sequence"/>
</dbReference>
<dbReference type="SFLD" id="SFLDG01020">
    <property type="entry name" value="Terpene_Cyclase_Like_2"/>
    <property type="match status" value="1"/>
</dbReference>
<proteinExistence type="inferred from homology"/>
<accession>A0A232LSW8</accession>
<evidence type="ECO:0000313" key="6">
    <source>
        <dbReference type="Proteomes" id="UP000243515"/>
    </source>
</evidence>
<dbReference type="OrthoDB" id="2861623at2759"/>
<keyword evidence="4" id="KW-0479">Metal-binding</keyword>
<evidence type="ECO:0000256" key="4">
    <source>
        <dbReference type="RuleBase" id="RU366034"/>
    </source>
</evidence>
<comment type="caution">
    <text evidence="5">The sequence shown here is derived from an EMBL/GenBank/DDBJ whole genome shotgun (WGS) entry which is preliminary data.</text>
</comment>
<keyword evidence="6" id="KW-1185">Reference proteome</keyword>
<sequence length="355" mass="40824">MGEQSHLQFRTSLKGQQVTIPSLYSLFPEWNNKLHKDYQRARDEVLNPWLKRWVKDAAKCRKLQMAELGVFAAVICADASFEKLCTAAKYWAWIFIWDDIFDCGSLSNDADGLRKYRQKSLEYFKYTLGGQGLRPDLTGFDKELENALLCWDEVGVHIRQTCSSSVLEVMLDRMLSYVASMDTVNSIWKEGNVPSVEEYWTRRELTAAVYPIIMIIPFIYDLNISKEDVDEDNMKSLWKHTSYLAHITNDMFSMRKEVDDEQIENLVPILMLQQGISCNDAMQLSYTLAQAEADRFRTTEGLLRNDKCDGTNSAVPVFISSCKDVVMGLVHWSYSGERYLKGARINADNSIVFEL</sequence>
<dbReference type="SUPFAM" id="SSF48576">
    <property type="entry name" value="Terpenoid synthases"/>
    <property type="match status" value="1"/>
</dbReference>
<dbReference type="GO" id="GO:0008299">
    <property type="term" value="P:isoprenoid biosynthetic process"/>
    <property type="evidence" value="ECO:0007669"/>
    <property type="project" value="UniProtKB-ARBA"/>
</dbReference>
<comment type="similarity">
    <text evidence="2 4">Belongs to the terpene synthase family.</text>
</comment>
<evidence type="ECO:0000256" key="2">
    <source>
        <dbReference type="ARBA" id="ARBA00006333"/>
    </source>
</evidence>
<dbReference type="PANTHER" id="PTHR35201:SF4">
    <property type="entry name" value="BETA-PINACENE SYNTHASE-RELATED"/>
    <property type="match status" value="1"/>
</dbReference>
<keyword evidence="4" id="KW-0456">Lyase</keyword>
<reference evidence="5 6" key="1">
    <citation type="journal article" date="2015" name="Environ. Microbiol.">
        <title>Metagenome sequence of Elaphomyces granulatus from sporocarp tissue reveals Ascomycota ectomycorrhizal fingerprints of genome expansion and a Proteobacteria-rich microbiome.</title>
        <authorList>
            <person name="Quandt C.A."/>
            <person name="Kohler A."/>
            <person name="Hesse C.N."/>
            <person name="Sharpton T.J."/>
            <person name="Martin F."/>
            <person name="Spatafora J.W."/>
        </authorList>
    </citation>
    <scope>NUCLEOTIDE SEQUENCE [LARGE SCALE GENOMIC DNA]</scope>
    <source>
        <strain evidence="5 6">OSC145934</strain>
    </source>
</reference>
<organism evidence="5 6">
    <name type="scientific">Elaphomyces granulatus</name>
    <dbReference type="NCBI Taxonomy" id="519963"/>
    <lineage>
        <taxon>Eukaryota</taxon>
        <taxon>Fungi</taxon>
        <taxon>Dikarya</taxon>
        <taxon>Ascomycota</taxon>
        <taxon>Pezizomycotina</taxon>
        <taxon>Eurotiomycetes</taxon>
        <taxon>Eurotiomycetidae</taxon>
        <taxon>Eurotiales</taxon>
        <taxon>Elaphomycetaceae</taxon>
        <taxon>Elaphomyces</taxon>
    </lineage>
</organism>
<dbReference type="GO" id="GO:0010333">
    <property type="term" value="F:terpene synthase activity"/>
    <property type="evidence" value="ECO:0007669"/>
    <property type="project" value="InterPro"/>
</dbReference>
<protein>
    <recommendedName>
        <fullName evidence="4">Terpene synthase</fullName>
        <ecNumber evidence="4">4.2.3.-</ecNumber>
    </recommendedName>
</protein>
<dbReference type="Pfam" id="PF19086">
    <property type="entry name" value="Terpene_syn_C_2"/>
    <property type="match status" value="1"/>
</dbReference>
<dbReference type="EMBL" id="NPHW01005301">
    <property type="protein sequence ID" value="OXV06907.1"/>
    <property type="molecule type" value="Genomic_DNA"/>
</dbReference>
<evidence type="ECO:0000313" key="5">
    <source>
        <dbReference type="EMBL" id="OXV06907.1"/>
    </source>
</evidence>
<dbReference type="AlphaFoldDB" id="A0A232LSW8"/>
<dbReference type="Gene3D" id="1.10.600.10">
    <property type="entry name" value="Farnesyl Diphosphate Synthase"/>
    <property type="match status" value="1"/>
</dbReference>
<evidence type="ECO:0000256" key="3">
    <source>
        <dbReference type="ARBA" id="ARBA00022842"/>
    </source>
</evidence>
<dbReference type="InterPro" id="IPR034686">
    <property type="entry name" value="Terpene_cyclase-like_2"/>
</dbReference>
<comment type="cofactor">
    <cofactor evidence="1 4">
        <name>Mg(2+)</name>
        <dbReference type="ChEBI" id="CHEBI:18420"/>
    </cofactor>
</comment>